<dbReference type="EMBL" id="CP095073">
    <property type="protein sequence ID" value="UOQ42721.1"/>
    <property type="molecule type" value="Genomic_DNA"/>
</dbReference>
<keyword evidence="2" id="KW-1185">Reference proteome</keyword>
<organism evidence="1 2">
    <name type="scientific">Halobacillus salinarum</name>
    <dbReference type="NCBI Taxonomy" id="2932257"/>
    <lineage>
        <taxon>Bacteria</taxon>
        <taxon>Bacillati</taxon>
        <taxon>Bacillota</taxon>
        <taxon>Bacilli</taxon>
        <taxon>Bacillales</taxon>
        <taxon>Bacillaceae</taxon>
        <taxon>Halobacillus</taxon>
    </lineage>
</organism>
<sequence>MQWTKNDISNYLPEKPYIDTVLIPLIAFDPSADERMIKHGFQRELNQVFTSLMEREFKGRLFLAPEYNYLDGFSKKEVSRLNEWVSRFNKQPFQYIFLFTFDAKWKKHERELEADLIWIPGLSDGDIQSSETQSFVKEQVPLISELIQGYW</sequence>
<dbReference type="Proteomes" id="UP000831787">
    <property type="component" value="Chromosome"/>
</dbReference>
<dbReference type="Pfam" id="PF10673">
    <property type="entry name" value="DUF2487"/>
    <property type="match status" value="1"/>
</dbReference>
<dbReference type="InterPro" id="IPR019615">
    <property type="entry name" value="DUF2487"/>
</dbReference>
<evidence type="ECO:0000313" key="1">
    <source>
        <dbReference type="EMBL" id="UOQ42721.1"/>
    </source>
</evidence>
<accession>A0ABY4EEY6</accession>
<evidence type="ECO:0000313" key="2">
    <source>
        <dbReference type="Proteomes" id="UP000831787"/>
    </source>
</evidence>
<proteinExistence type="predicted"/>
<name>A0ABY4EEY6_9BACI</name>
<dbReference type="RefSeq" id="WP_244708065.1">
    <property type="nucleotide sequence ID" value="NZ_CP095073.1"/>
</dbReference>
<gene>
    <name evidence="1" type="ORF">MUN89_12145</name>
</gene>
<protein>
    <submittedName>
        <fullName evidence="1">YpiF family protein</fullName>
    </submittedName>
</protein>
<reference evidence="1 2" key="1">
    <citation type="submission" date="2022-04" db="EMBL/GenBank/DDBJ databases">
        <title>Halobacillus sp. isolated from saltern.</title>
        <authorList>
            <person name="Won M."/>
            <person name="Lee C.-M."/>
            <person name="Woen H.-Y."/>
            <person name="Kwon S.-W."/>
        </authorList>
    </citation>
    <scope>NUCLEOTIDE SEQUENCE [LARGE SCALE GENOMIC DNA]</scope>
    <source>
        <strain evidence="1 2">SSBR10-3</strain>
    </source>
</reference>